<organism evidence="2 3">
    <name type="scientific">Candidatus Trichorickettsia mobilis</name>
    <dbReference type="NCBI Taxonomy" id="1346319"/>
    <lineage>
        <taxon>Bacteria</taxon>
        <taxon>Pseudomonadati</taxon>
        <taxon>Pseudomonadota</taxon>
        <taxon>Alphaproteobacteria</taxon>
        <taxon>Rickettsiales</taxon>
        <taxon>Rickettsiaceae</taxon>
        <taxon>Rickettsieae</taxon>
        <taxon>Candidatus Trichorickettsia</taxon>
    </lineage>
</organism>
<dbReference type="Proteomes" id="UP001326613">
    <property type="component" value="Chromosome"/>
</dbReference>
<feature type="transmembrane region" description="Helical" evidence="1">
    <location>
        <begin position="62"/>
        <end position="79"/>
    </location>
</feature>
<feature type="transmembrane region" description="Helical" evidence="1">
    <location>
        <begin position="86"/>
        <end position="105"/>
    </location>
</feature>
<dbReference type="PANTHER" id="PTHR34980">
    <property type="entry name" value="INNER MEMBRANE PROTEIN-RELATED-RELATED"/>
    <property type="match status" value="1"/>
</dbReference>
<keyword evidence="1" id="KW-0472">Membrane</keyword>
<gene>
    <name evidence="2" type="ORF">Trichorick_00071</name>
</gene>
<keyword evidence="3" id="KW-1185">Reference proteome</keyword>
<protein>
    <submittedName>
        <fullName evidence="2">DUF805 domain-containing protein</fullName>
    </submittedName>
</protein>
<evidence type="ECO:0000256" key="1">
    <source>
        <dbReference type="SAM" id="Phobius"/>
    </source>
</evidence>
<proteinExistence type="predicted"/>
<evidence type="ECO:0000313" key="2">
    <source>
        <dbReference type="EMBL" id="WPY00199.1"/>
    </source>
</evidence>
<keyword evidence="1" id="KW-1133">Transmembrane helix</keyword>
<sequence>MILSLNRIFYIIKDIFNILIESIFFKYFKFSGRASRKEFLIFSVLDFAVHYFLKYISLLSWYYIYIIFIIIPYMSIAFRRLHDFNFSGIIILFIIIAIILFETFNDQLTDYFIYTIEMLLILVPSTPGSNKYGEPPE</sequence>
<dbReference type="InterPro" id="IPR008523">
    <property type="entry name" value="DUF805"/>
</dbReference>
<dbReference type="RefSeq" id="WP_323738293.1">
    <property type="nucleotide sequence ID" value="NZ_CP112932.1"/>
</dbReference>
<evidence type="ECO:0000313" key="3">
    <source>
        <dbReference type="Proteomes" id="UP001326613"/>
    </source>
</evidence>
<keyword evidence="1" id="KW-0812">Transmembrane</keyword>
<dbReference type="PANTHER" id="PTHR34980:SF2">
    <property type="entry name" value="INNER MEMBRANE PROTEIN YHAH-RELATED"/>
    <property type="match status" value="1"/>
</dbReference>
<name>A0ABZ0UQ76_9RICK</name>
<dbReference type="Pfam" id="PF05656">
    <property type="entry name" value="DUF805"/>
    <property type="match status" value="1"/>
</dbReference>
<reference evidence="2 3" key="1">
    <citation type="submission" date="2022-10" db="EMBL/GenBank/DDBJ databases">
        <title>Host association and intracellularity evolved multiple times independently in the Rickettsiales.</title>
        <authorList>
            <person name="Castelli M."/>
            <person name="Nardi T."/>
            <person name="Gammuto L."/>
            <person name="Bellinzona G."/>
            <person name="Sabaneyeva E."/>
            <person name="Potekhin A."/>
            <person name="Serra V."/>
            <person name="Petroni G."/>
            <person name="Sassera D."/>
        </authorList>
    </citation>
    <scope>NUCLEOTIDE SEQUENCE [LARGE SCALE GENOMIC DNA]</scope>
    <source>
        <strain evidence="2 3">Kr 154-4</strain>
    </source>
</reference>
<dbReference type="EMBL" id="CP112932">
    <property type="protein sequence ID" value="WPY00199.1"/>
    <property type="molecule type" value="Genomic_DNA"/>
</dbReference>
<accession>A0ABZ0UQ76</accession>